<keyword evidence="3" id="KW-1185">Reference proteome</keyword>
<evidence type="ECO:0000313" key="2">
    <source>
        <dbReference type="EMBL" id="GFH13440.1"/>
    </source>
</evidence>
<organism evidence="2 3">
    <name type="scientific">Haematococcus lacustris</name>
    <name type="common">Green alga</name>
    <name type="synonym">Haematococcus pluvialis</name>
    <dbReference type="NCBI Taxonomy" id="44745"/>
    <lineage>
        <taxon>Eukaryota</taxon>
        <taxon>Viridiplantae</taxon>
        <taxon>Chlorophyta</taxon>
        <taxon>core chlorophytes</taxon>
        <taxon>Chlorophyceae</taxon>
        <taxon>CS clade</taxon>
        <taxon>Chlamydomonadales</taxon>
        <taxon>Haematococcaceae</taxon>
        <taxon>Haematococcus</taxon>
    </lineage>
</organism>
<dbReference type="AlphaFoldDB" id="A0A699YUE8"/>
<sequence>MSVWKTLVVVSLVCCCLQTLAFVVWSLLQRAYTLMWDLVQTKERLQQVETQLLRVQRAAGMAPAPAAGVALSTAGAKAAIAPPLQQGMPPKQFQEPNHSVATATAR</sequence>
<proteinExistence type="predicted"/>
<feature type="region of interest" description="Disordered" evidence="1">
    <location>
        <begin position="85"/>
        <end position="106"/>
    </location>
</feature>
<feature type="compositionally biased region" description="Polar residues" evidence="1">
    <location>
        <begin position="94"/>
        <end position="106"/>
    </location>
</feature>
<evidence type="ECO:0000313" key="3">
    <source>
        <dbReference type="Proteomes" id="UP000485058"/>
    </source>
</evidence>
<gene>
    <name evidence="2" type="ORF">HaLaN_09326</name>
</gene>
<name>A0A699YUE8_HAELA</name>
<dbReference type="Proteomes" id="UP000485058">
    <property type="component" value="Unassembled WGS sequence"/>
</dbReference>
<feature type="non-terminal residue" evidence="2">
    <location>
        <position position="1"/>
    </location>
</feature>
<evidence type="ECO:0000256" key="1">
    <source>
        <dbReference type="SAM" id="MobiDB-lite"/>
    </source>
</evidence>
<reference evidence="2 3" key="1">
    <citation type="submission" date="2020-02" db="EMBL/GenBank/DDBJ databases">
        <title>Draft genome sequence of Haematococcus lacustris strain NIES-144.</title>
        <authorList>
            <person name="Morimoto D."/>
            <person name="Nakagawa S."/>
            <person name="Yoshida T."/>
            <person name="Sawayama S."/>
        </authorList>
    </citation>
    <scope>NUCLEOTIDE SEQUENCE [LARGE SCALE GENOMIC DNA]</scope>
    <source>
        <strain evidence="2 3">NIES-144</strain>
    </source>
</reference>
<dbReference type="EMBL" id="BLLF01000612">
    <property type="protein sequence ID" value="GFH13440.1"/>
    <property type="molecule type" value="Genomic_DNA"/>
</dbReference>
<accession>A0A699YUE8</accession>
<comment type="caution">
    <text evidence="2">The sequence shown here is derived from an EMBL/GenBank/DDBJ whole genome shotgun (WGS) entry which is preliminary data.</text>
</comment>
<protein>
    <submittedName>
        <fullName evidence="2">Uncharacterized protein</fullName>
    </submittedName>
</protein>